<feature type="domain" description="RAI1-like" evidence="8">
    <location>
        <begin position="52"/>
        <end position="394"/>
    </location>
</feature>
<dbReference type="InterPro" id="IPR013961">
    <property type="entry name" value="RAI1"/>
</dbReference>
<evidence type="ECO:0000256" key="6">
    <source>
        <dbReference type="ARBA" id="ARBA00048124"/>
    </source>
</evidence>
<evidence type="ECO:0000259" key="8">
    <source>
        <dbReference type="Pfam" id="PF08652"/>
    </source>
</evidence>
<comment type="catalytic activity">
    <reaction evidence="3">
        <text>a 5'-end (N(7)-methyl 5'-triphosphoguanosine)-ribonucleoside-ribonucleotide in mRNA + H2O = a (N(7)-methyl 5'-triphosphoguanosine)-nucleoside + a 5'-end phospho-ribonucleoside in mRNA + H(+)</text>
        <dbReference type="Rhea" id="RHEA:66928"/>
        <dbReference type="Rhea" id="RHEA-COMP:15692"/>
        <dbReference type="Rhea" id="RHEA-COMP:17313"/>
        <dbReference type="ChEBI" id="CHEBI:15377"/>
        <dbReference type="ChEBI" id="CHEBI:15378"/>
        <dbReference type="ChEBI" id="CHEBI:138282"/>
        <dbReference type="ChEBI" id="CHEBI:172876"/>
        <dbReference type="ChEBI" id="CHEBI:172877"/>
    </reaction>
    <physiologicalReaction direction="left-to-right" evidence="3">
        <dbReference type="Rhea" id="RHEA:66929"/>
    </physiologicalReaction>
</comment>
<dbReference type="GO" id="GO:0034353">
    <property type="term" value="F:mRNA 5'-diphosphatase activity"/>
    <property type="evidence" value="ECO:0007669"/>
    <property type="project" value="TreeGrafter"/>
</dbReference>
<comment type="subcellular location">
    <subcellularLocation>
        <location evidence="7">Nucleus</location>
    </subcellularLocation>
</comment>
<keyword evidence="7" id="KW-0378">Hydrolase</keyword>
<keyword evidence="7" id="KW-0540">Nuclease</keyword>
<keyword evidence="7" id="KW-0539">Nucleus</keyword>
<dbReference type="EC" id="3.6.1.-" evidence="7"/>
<dbReference type="PANTHER" id="PTHR12395">
    <property type="entry name" value="DOM-3 RELATED"/>
    <property type="match status" value="1"/>
</dbReference>
<evidence type="ECO:0000256" key="7">
    <source>
        <dbReference type="RuleBase" id="RU367113"/>
    </source>
</evidence>
<sequence length="424" mass="49219">MPRLHLQINRAHGISRQNSSFLARPQHRYLNMNSAFSIQPIGRFHRPSEPVKRPKEFACFSYDDDHKFHLGDKYMRWYYTPELGADLSKGFETFVKHDDNVDEHLDSLLKTITAHEQKTGQKIDAQVVTWRGCLTKIMASPFENRDGFELNATLYQVRRPLHSSFIEENHAYRMESQKQQAEQPWRGPIPQEKMQFWGYKFETLATLPAPWGETSRDYIENRENEVVNNEAQYCSVVRTGIGKTVLCLGGEVDAIWDSKPRPGAPINWVELKTSAEIRNDRDRDNFERKLMKFWIQSFLLGVPKIIVGFRSREGILQRLEEIEVEGIPDTVARGRRQWDGNMCINFAAEFLDWLRTRIDDEGVWRIRRRAGDTHIEVIKTSEDTGHGRILTDEFINHRIKLSLPKMDAGEDTGENAGEAVENTT</sequence>
<evidence type="ECO:0000313" key="10">
    <source>
        <dbReference type="Proteomes" id="UP001140453"/>
    </source>
</evidence>
<proteinExistence type="inferred from homology"/>
<dbReference type="GO" id="GO:0000166">
    <property type="term" value="F:nucleotide binding"/>
    <property type="evidence" value="ECO:0007669"/>
    <property type="project" value="UniProtKB-KW"/>
</dbReference>
<dbReference type="GO" id="GO:0005829">
    <property type="term" value="C:cytosol"/>
    <property type="evidence" value="ECO:0007669"/>
    <property type="project" value="TreeGrafter"/>
</dbReference>
<keyword evidence="7" id="KW-0547">Nucleotide-binding</keyword>
<organism evidence="9 10">
    <name type="scientific">Gnomoniopsis smithogilvyi</name>
    <dbReference type="NCBI Taxonomy" id="1191159"/>
    <lineage>
        <taxon>Eukaryota</taxon>
        <taxon>Fungi</taxon>
        <taxon>Dikarya</taxon>
        <taxon>Ascomycota</taxon>
        <taxon>Pezizomycotina</taxon>
        <taxon>Sordariomycetes</taxon>
        <taxon>Sordariomycetidae</taxon>
        <taxon>Diaporthales</taxon>
        <taxon>Gnomoniaceae</taxon>
        <taxon>Gnomoniopsis</taxon>
    </lineage>
</organism>
<comment type="catalytic activity">
    <reaction evidence="6">
        <text>a 5'-end NAD(+)-phospho-ribonucleoside in mRNA + H2O = a 5'-end phospho-ribonucleoside in mRNA + NAD(+) + H(+)</text>
        <dbReference type="Rhea" id="RHEA:60880"/>
        <dbReference type="Rhea" id="RHEA-COMP:15692"/>
        <dbReference type="Rhea" id="RHEA-COMP:15698"/>
        <dbReference type="ChEBI" id="CHEBI:15377"/>
        <dbReference type="ChEBI" id="CHEBI:15378"/>
        <dbReference type="ChEBI" id="CHEBI:57540"/>
        <dbReference type="ChEBI" id="CHEBI:138282"/>
        <dbReference type="ChEBI" id="CHEBI:144029"/>
    </reaction>
    <physiologicalReaction direction="left-to-right" evidence="6">
        <dbReference type="Rhea" id="RHEA:60881"/>
    </physiologicalReaction>
</comment>
<evidence type="ECO:0000256" key="2">
    <source>
        <dbReference type="ARBA" id="ARBA00006562"/>
    </source>
</evidence>
<evidence type="ECO:0000313" key="9">
    <source>
        <dbReference type="EMBL" id="KAJ4389250.1"/>
    </source>
</evidence>
<dbReference type="GO" id="GO:0005634">
    <property type="term" value="C:nucleus"/>
    <property type="evidence" value="ECO:0007669"/>
    <property type="project" value="UniProtKB-SubCell"/>
</dbReference>
<evidence type="ECO:0000256" key="5">
    <source>
        <dbReference type="ARBA" id="ARBA00046211"/>
    </source>
</evidence>
<comment type="similarity">
    <text evidence="2 7">Belongs to the DXO/Dom3Z family.</text>
</comment>
<comment type="catalytic activity">
    <reaction evidence="4">
        <text>a 5'-end triphospho-ribonucleoside in mRNA + H2O = a 5'-end phospho-ribonucleoside in mRNA + diphosphate + H(+)</text>
        <dbReference type="Rhea" id="RHEA:78683"/>
        <dbReference type="Rhea" id="RHEA-COMP:15692"/>
        <dbReference type="Rhea" id="RHEA-COMP:17164"/>
        <dbReference type="ChEBI" id="CHEBI:15377"/>
        <dbReference type="ChEBI" id="CHEBI:15378"/>
        <dbReference type="ChEBI" id="CHEBI:33019"/>
        <dbReference type="ChEBI" id="CHEBI:138282"/>
        <dbReference type="ChEBI" id="CHEBI:167618"/>
    </reaction>
    <physiologicalReaction direction="left-to-right" evidence="4">
        <dbReference type="Rhea" id="RHEA:78684"/>
    </physiologicalReaction>
</comment>
<reference evidence="9" key="1">
    <citation type="submission" date="2022-10" db="EMBL/GenBank/DDBJ databases">
        <title>Tapping the CABI collections for fungal endophytes: first genome assemblies for Collariella, Neodidymelliopsis, Ascochyta clinopodiicola, Didymella pomorum, Didymosphaeria variabile, Neocosmospora piperis and Neocucurbitaria cava.</title>
        <authorList>
            <person name="Hill R."/>
        </authorList>
    </citation>
    <scope>NUCLEOTIDE SEQUENCE</scope>
    <source>
        <strain evidence="9">IMI 355082</strain>
    </source>
</reference>
<dbReference type="InterPro" id="IPR039039">
    <property type="entry name" value="RAI1-like_fam"/>
</dbReference>
<keyword evidence="7" id="KW-0694">RNA-binding</keyword>
<dbReference type="EMBL" id="JAPEVB010000004">
    <property type="protein sequence ID" value="KAJ4389250.1"/>
    <property type="molecule type" value="Genomic_DNA"/>
</dbReference>
<dbReference type="GO" id="GO:0003723">
    <property type="term" value="F:RNA binding"/>
    <property type="evidence" value="ECO:0007669"/>
    <property type="project" value="UniProtKB-KW"/>
</dbReference>
<gene>
    <name evidence="9" type="primary">RAI1</name>
    <name evidence="9" type="ORF">N0V93_006715</name>
</gene>
<keyword evidence="7" id="KW-0479">Metal-binding</keyword>
<protein>
    <recommendedName>
        <fullName evidence="7">Decapping nuclease</fullName>
        <ecNumber evidence="7">3.6.1.-</ecNumber>
    </recommendedName>
</protein>
<name>A0A9W8YSE9_9PEZI</name>
<dbReference type="PANTHER" id="PTHR12395:SF9">
    <property type="entry name" value="DECAPPING AND EXORIBONUCLEASE PROTEIN"/>
    <property type="match status" value="1"/>
</dbReference>
<evidence type="ECO:0000256" key="1">
    <source>
        <dbReference type="ARBA" id="ARBA00001968"/>
    </source>
</evidence>
<dbReference type="GO" id="GO:0000956">
    <property type="term" value="P:nuclear-transcribed mRNA catabolic process"/>
    <property type="evidence" value="ECO:0007669"/>
    <property type="project" value="TreeGrafter"/>
</dbReference>
<dbReference type="OrthoDB" id="5853397at2759"/>
<dbReference type="AlphaFoldDB" id="A0A9W8YSE9"/>
<dbReference type="Pfam" id="PF08652">
    <property type="entry name" value="RAI1"/>
    <property type="match status" value="1"/>
</dbReference>
<dbReference type="GO" id="GO:0046872">
    <property type="term" value="F:metal ion binding"/>
    <property type="evidence" value="ECO:0007669"/>
    <property type="project" value="UniProtKB-KW"/>
</dbReference>
<dbReference type="GO" id="GO:0110155">
    <property type="term" value="P:NAD-cap decapping"/>
    <property type="evidence" value="ECO:0007669"/>
    <property type="project" value="TreeGrafter"/>
</dbReference>
<accession>A0A9W8YSE9</accession>
<comment type="cofactor">
    <cofactor evidence="1 7">
        <name>a divalent metal cation</name>
        <dbReference type="ChEBI" id="CHEBI:60240"/>
    </cofactor>
</comment>
<evidence type="ECO:0000256" key="4">
    <source>
        <dbReference type="ARBA" id="ARBA00044692"/>
    </source>
</evidence>
<comment type="function">
    <text evidence="5">Decapping enzyme for NAD-capped RNAs: specifically hydrolyzes the nicotinamide adenine dinucleotide (NAD) cap from a subset of RNAs by removing the entire NAD moiety from the 5'-end of an NAD-capped RNA. The NAD-cap is present at the 5'-end of some RNAs and snoRNAs. In contrast to the canonical 5'-end N7 methylguanosine (m7G) cap, the NAD cap promotes mRNA decay. Also acts as a non-canonical decapping enzyme that removes the entire cap structure of m7G capped or incompletely capped RNAs. Has decapping activity toward incomplete 5'-end m7G cap mRNAs such as unmethylated 5'-end-capped RNA (cap0), while it has no activity toward 2'-O-ribose methylated m7G cap (cap1). Also possesses RNA 5'-pyrophosphohydrolase activity by hydrolyzing the 5'-end triphosphate to release pyrophosphates. Stimulates exoribonuclease activity of Rat1, allowing it to degrade RNAs with stable secondary structure more effectively.</text>
</comment>
<keyword evidence="10" id="KW-1185">Reference proteome</keyword>
<comment type="caution">
    <text evidence="9">The sequence shown here is derived from an EMBL/GenBank/DDBJ whole genome shotgun (WGS) entry which is preliminary data.</text>
</comment>
<evidence type="ECO:0000256" key="3">
    <source>
        <dbReference type="ARBA" id="ARBA00044676"/>
    </source>
</evidence>
<keyword evidence="9" id="KW-0255">Endonuclease</keyword>
<dbReference type="GO" id="GO:0004519">
    <property type="term" value="F:endonuclease activity"/>
    <property type="evidence" value="ECO:0007669"/>
    <property type="project" value="UniProtKB-KW"/>
</dbReference>
<dbReference type="Proteomes" id="UP001140453">
    <property type="component" value="Unassembled WGS sequence"/>
</dbReference>